<evidence type="ECO:0000256" key="1">
    <source>
        <dbReference type="ARBA" id="ARBA00005179"/>
    </source>
</evidence>
<evidence type="ECO:0000256" key="3">
    <source>
        <dbReference type="ARBA" id="ARBA00022630"/>
    </source>
</evidence>
<comment type="pathway">
    <text evidence="1">Secondary metabolite biosynthesis.</text>
</comment>
<gene>
    <name evidence="9" type="ORF">BCR38DRAFT_375884</name>
</gene>
<evidence type="ECO:0000259" key="8">
    <source>
        <dbReference type="Pfam" id="PF01494"/>
    </source>
</evidence>
<proteinExistence type="inferred from homology"/>
<dbReference type="Pfam" id="PF01494">
    <property type="entry name" value="FAD_binding_3"/>
    <property type="match status" value="1"/>
</dbReference>
<evidence type="ECO:0000256" key="5">
    <source>
        <dbReference type="ARBA" id="ARBA00023002"/>
    </source>
</evidence>
<accession>A0A1Y2DLU8</accession>
<keyword evidence="10" id="KW-1185">Reference proteome</keyword>
<dbReference type="EMBL" id="MCFJ01000013">
    <property type="protein sequence ID" value="ORY59675.1"/>
    <property type="molecule type" value="Genomic_DNA"/>
</dbReference>
<dbReference type="Gene3D" id="3.50.50.60">
    <property type="entry name" value="FAD/NAD(P)-binding domain"/>
    <property type="match status" value="1"/>
</dbReference>
<dbReference type="STRING" id="1141098.A0A1Y2DLU8"/>
<evidence type="ECO:0000313" key="9">
    <source>
        <dbReference type="EMBL" id="ORY59675.1"/>
    </source>
</evidence>
<keyword evidence="7" id="KW-1133">Transmembrane helix</keyword>
<dbReference type="PRINTS" id="PR00420">
    <property type="entry name" value="RNGMNOXGNASE"/>
</dbReference>
<protein>
    <recommendedName>
        <fullName evidence="8">FAD-binding domain-containing protein</fullName>
    </recommendedName>
</protein>
<keyword evidence="7" id="KW-0472">Membrane</keyword>
<evidence type="ECO:0000256" key="2">
    <source>
        <dbReference type="ARBA" id="ARBA00007992"/>
    </source>
</evidence>
<feature type="transmembrane region" description="Helical" evidence="7">
    <location>
        <begin position="21"/>
        <end position="43"/>
    </location>
</feature>
<dbReference type="FunFam" id="3.50.50.60:FF:000115">
    <property type="entry name" value="Salicylate hydroxylase, putative"/>
    <property type="match status" value="1"/>
</dbReference>
<comment type="similarity">
    <text evidence="2">Belongs to the paxM FAD-dependent monooxygenase family.</text>
</comment>
<sequence>MSPRAPPEVRQKTERDPANRLDVIVVGAGLGGLGAAISILLAGHNVTVLESASEIGEIGAGIQALPNSTRILISWGIEEKLKNNATQPRYVNMIGWKGNHLSRMDLHAYAKAIGTPFWDFHRANLHKCLLDRAVELGAKVIVNSRVVAVDCAEDGLSSTVTLSNGTSMAANLIVGADGISSSLREILLGRPDPPKPTGDLAYRLLINTEDMLPYPELRGFIEDPQVNYWLGPDIHAVNYVLRGGKLFNMVLLVPDDIQGTEMKVEGSVEKMQALYEGWDPQIPKLLKLCKSTEKWRLCIRPTLEQWTHSSGAFTLLGDAVHATLPYLASGFGMALEDASVLGLCLERISHNSREQKLLALDVYEQCRRERTEKVVARGNYQQHLYHIHDGEEQRERDKKFKHFEELDRQWIAQAGSQLEERFESGDDPLPWRYNGVGCWLLTYDADEDVERRWPKASTGGGEMSTML</sequence>
<dbReference type="PANTHER" id="PTHR13789">
    <property type="entry name" value="MONOOXYGENASE"/>
    <property type="match status" value="1"/>
</dbReference>
<dbReference type="SUPFAM" id="SSF51905">
    <property type="entry name" value="FAD/NAD(P)-binding domain"/>
    <property type="match status" value="1"/>
</dbReference>
<dbReference type="AlphaFoldDB" id="A0A1Y2DLU8"/>
<keyword evidence="7" id="KW-0812">Transmembrane</keyword>
<keyword evidence="6" id="KW-0503">Monooxygenase</keyword>
<evidence type="ECO:0000256" key="4">
    <source>
        <dbReference type="ARBA" id="ARBA00022827"/>
    </source>
</evidence>
<dbReference type="InterPro" id="IPR002938">
    <property type="entry name" value="FAD-bd"/>
</dbReference>
<dbReference type="InterPro" id="IPR050493">
    <property type="entry name" value="FAD-dep_Monooxygenase_BioMet"/>
</dbReference>
<evidence type="ECO:0000256" key="6">
    <source>
        <dbReference type="ARBA" id="ARBA00023033"/>
    </source>
</evidence>
<dbReference type="InParanoid" id="A0A1Y2DLU8"/>
<keyword evidence="4" id="KW-0274">FAD</keyword>
<feature type="domain" description="FAD-binding" evidence="8">
    <location>
        <begin position="21"/>
        <end position="377"/>
    </location>
</feature>
<dbReference type="GO" id="GO:0004497">
    <property type="term" value="F:monooxygenase activity"/>
    <property type="evidence" value="ECO:0007669"/>
    <property type="project" value="UniProtKB-KW"/>
</dbReference>
<name>A0A1Y2DLU8_9PEZI</name>
<dbReference type="OrthoDB" id="16820at2759"/>
<dbReference type="SUPFAM" id="SSF54373">
    <property type="entry name" value="FAD-linked reductases, C-terminal domain"/>
    <property type="match status" value="1"/>
</dbReference>
<dbReference type="Proteomes" id="UP000193689">
    <property type="component" value="Unassembled WGS sequence"/>
</dbReference>
<evidence type="ECO:0000256" key="7">
    <source>
        <dbReference type="SAM" id="Phobius"/>
    </source>
</evidence>
<comment type="caution">
    <text evidence="9">The sequence shown here is derived from an EMBL/GenBank/DDBJ whole genome shotgun (WGS) entry which is preliminary data.</text>
</comment>
<organism evidence="9 10">
    <name type="scientific">Pseudomassariella vexata</name>
    <dbReference type="NCBI Taxonomy" id="1141098"/>
    <lineage>
        <taxon>Eukaryota</taxon>
        <taxon>Fungi</taxon>
        <taxon>Dikarya</taxon>
        <taxon>Ascomycota</taxon>
        <taxon>Pezizomycotina</taxon>
        <taxon>Sordariomycetes</taxon>
        <taxon>Xylariomycetidae</taxon>
        <taxon>Amphisphaeriales</taxon>
        <taxon>Pseudomassariaceae</taxon>
        <taxon>Pseudomassariella</taxon>
    </lineage>
</organism>
<dbReference type="GeneID" id="63773554"/>
<evidence type="ECO:0000313" key="10">
    <source>
        <dbReference type="Proteomes" id="UP000193689"/>
    </source>
</evidence>
<dbReference type="InterPro" id="IPR036188">
    <property type="entry name" value="FAD/NAD-bd_sf"/>
</dbReference>
<keyword evidence="5" id="KW-0560">Oxidoreductase</keyword>
<dbReference type="PANTHER" id="PTHR13789:SF242">
    <property type="entry name" value="FAD-BINDING DOMAIN-CONTAINING PROTEIN"/>
    <property type="match status" value="1"/>
</dbReference>
<dbReference type="RefSeq" id="XP_040712249.1">
    <property type="nucleotide sequence ID" value="XM_040857342.1"/>
</dbReference>
<reference evidence="9 10" key="1">
    <citation type="submission" date="2016-07" db="EMBL/GenBank/DDBJ databases">
        <title>Pervasive Adenine N6-methylation of Active Genes in Fungi.</title>
        <authorList>
            <consortium name="DOE Joint Genome Institute"/>
            <person name="Mondo S.J."/>
            <person name="Dannebaum R.O."/>
            <person name="Kuo R.C."/>
            <person name="Labutti K."/>
            <person name="Haridas S."/>
            <person name="Kuo A."/>
            <person name="Salamov A."/>
            <person name="Ahrendt S.R."/>
            <person name="Lipzen A."/>
            <person name="Sullivan W."/>
            <person name="Andreopoulos W.B."/>
            <person name="Clum A."/>
            <person name="Lindquist E."/>
            <person name="Daum C."/>
            <person name="Ramamoorthy G.K."/>
            <person name="Gryganskyi A."/>
            <person name="Culley D."/>
            <person name="Magnuson J.K."/>
            <person name="James T.Y."/>
            <person name="O'Malley M.A."/>
            <person name="Stajich J.E."/>
            <person name="Spatafora J.W."/>
            <person name="Visel A."/>
            <person name="Grigoriev I.V."/>
        </authorList>
    </citation>
    <scope>NUCLEOTIDE SEQUENCE [LARGE SCALE GENOMIC DNA]</scope>
    <source>
        <strain evidence="9 10">CBS 129021</strain>
    </source>
</reference>
<keyword evidence="3" id="KW-0285">Flavoprotein</keyword>
<dbReference type="GO" id="GO:0071949">
    <property type="term" value="F:FAD binding"/>
    <property type="evidence" value="ECO:0007669"/>
    <property type="project" value="InterPro"/>
</dbReference>